<evidence type="ECO:0000259" key="2">
    <source>
        <dbReference type="SMART" id="SM00464"/>
    </source>
</evidence>
<gene>
    <name evidence="3" type="ORF">ABNO60_00090</name>
</gene>
<keyword evidence="1" id="KW-1133">Transmembrane helix</keyword>
<dbReference type="EMBL" id="CP157896">
    <property type="protein sequence ID" value="XBT18708.1"/>
    <property type="molecule type" value="Genomic_DNA"/>
</dbReference>
<dbReference type="InterPro" id="IPR003111">
    <property type="entry name" value="Lon_prtase_N"/>
</dbReference>
<sequence length="225" mass="26953">MKNNNYLIFYKLYKKVYKHCLNITKKINLFHKLMINNVIVIYIDYIILVPNIINIIYINNIILINLINKCIKKVIPLVFVYKNNKYGVLVNIINLIINKDNSINLLVFGLEKVKINIIKNFEYYSISNIIIIKDNLITNKINKNHLKYIIKLSFIINKNKYFNILLKKNLFFLKKAINIIYYITYNIITNIKYKLKILNTNTLNKKFFYLKKILIICILKDIIHL</sequence>
<dbReference type="SMART" id="SM00464">
    <property type="entry name" value="LON"/>
    <property type="match status" value="1"/>
</dbReference>
<name>A0AAU7QS01_9FLAO</name>
<evidence type="ECO:0000256" key="1">
    <source>
        <dbReference type="SAM" id="Phobius"/>
    </source>
</evidence>
<accession>A0AAU7QS01</accession>
<keyword evidence="1" id="KW-0812">Transmembrane</keyword>
<feature type="transmembrane region" description="Helical" evidence="1">
    <location>
        <begin position="39"/>
        <end position="63"/>
    </location>
</feature>
<feature type="domain" description="Lon N-terminal" evidence="2">
    <location>
        <begin position="37"/>
        <end position="216"/>
    </location>
</feature>
<organism evidence="3">
    <name type="scientific">Candidatus Shikimatogenerans sp. Tcar</name>
    <dbReference type="NCBI Taxonomy" id="3158565"/>
    <lineage>
        <taxon>Bacteria</taxon>
        <taxon>Pseudomonadati</taxon>
        <taxon>Bacteroidota</taxon>
        <taxon>Flavobacteriia</taxon>
        <taxon>Flavobacteriales</taxon>
        <taxon>Candidatus Shikimatogenerans</taxon>
    </lineage>
</organism>
<evidence type="ECO:0000313" key="3">
    <source>
        <dbReference type="EMBL" id="XBT18708.1"/>
    </source>
</evidence>
<dbReference type="AlphaFoldDB" id="A0AAU7QS01"/>
<reference evidence="3" key="1">
    <citation type="submission" date="2024-06" db="EMBL/GenBank/DDBJ databases">
        <title>Diversity, functionality, and evolutionary history of bacterial symbionts in false click beetles (Coleoptera, Throscidae).</title>
        <authorList>
            <person name="Wierz J.C."/>
            <person name="Malm H."/>
            <person name="Kaltenpoth M."/>
            <person name="Engl T."/>
        </authorList>
    </citation>
    <scope>NUCLEOTIDE SEQUENCE</scope>
    <source>
        <strain evidence="3">Tcar</strain>
    </source>
</reference>
<proteinExistence type="predicted"/>
<keyword evidence="1" id="KW-0472">Membrane</keyword>
<protein>
    <submittedName>
        <fullName evidence="3">LON peptidase substrate-binding domain-containing protein</fullName>
    </submittedName>
</protein>